<dbReference type="AlphaFoldDB" id="F0UA78"/>
<proteinExistence type="predicted"/>
<dbReference type="EMBL" id="DS990637">
    <property type="protein sequence ID" value="EGC43640.1"/>
    <property type="molecule type" value="Genomic_DNA"/>
</dbReference>
<evidence type="ECO:0000313" key="2">
    <source>
        <dbReference type="Proteomes" id="UP000008142"/>
    </source>
</evidence>
<dbReference type="OMA" id="CHEGPLL"/>
<name>F0UA78_AJEC8</name>
<accession>F0UA78</accession>
<gene>
    <name evidence="1" type="ORF">HCEG_02855</name>
</gene>
<protein>
    <submittedName>
        <fullName evidence="1">Predicted protein</fullName>
    </submittedName>
</protein>
<dbReference type="HOGENOM" id="CLU_1481560_0_0_1"/>
<evidence type="ECO:0000313" key="1">
    <source>
        <dbReference type="EMBL" id="EGC43640.1"/>
    </source>
</evidence>
<sequence>MQIADNIENTNIKGSTCSLYPRLPRRRRLWTPAHRALLASPPGACHEGPLLLDSKFVTSMLRTIVLTNSHQLTCIDLHIRQTKLSMQDGYIKELICRLLNFTMAYMFETDDTFSQIRSSRSILSPTLLLLTSKCVGYRFLALRGKNPATTRNYLLTPPAIEHGGSQRLQPEKVPDVVGDWRQ</sequence>
<dbReference type="OrthoDB" id="10574457at2759"/>
<dbReference type="Proteomes" id="UP000008142">
    <property type="component" value="Unassembled WGS sequence"/>
</dbReference>
<reference evidence="2" key="1">
    <citation type="submission" date="2008-07" db="EMBL/GenBank/DDBJ databases">
        <title>Annotation of Ajellomyces capsulatus strain H88.</title>
        <authorList>
            <person name="Champion M."/>
            <person name="Cuomo C."/>
            <person name="Ma L.-J."/>
            <person name="Henn M.R."/>
            <person name="Sil A."/>
            <person name="Goldman B."/>
            <person name="Young S.K."/>
            <person name="Kodira C.D."/>
            <person name="Zeng Q."/>
            <person name="Koehrsen M."/>
            <person name="Alvarado L."/>
            <person name="Berlin A."/>
            <person name="Borenstein D."/>
            <person name="Chen Z."/>
            <person name="Engels R."/>
            <person name="Freedman E."/>
            <person name="Gellesch M."/>
            <person name="Goldberg J."/>
            <person name="Griggs A."/>
            <person name="Gujja S."/>
            <person name="Heiman D."/>
            <person name="Hepburn T."/>
            <person name="Howarth C."/>
            <person name="Jen D."/>
            <person name="Larson L."/>
            <person name="Lewis B."/>
            <person name="Mehta T."/>
            <person name="Park D."/>
            <person name="Pearson M."/>
            <person name="Roberts A."/>
            <person name="Saif S."/>
            <person name="Shea T."/>
            <person name="Shenoy N."/>
            <person name="Sisk P."/>
            <person name="Stolte C."/>
            <person name="Sykes S."/>
            <person name="Walk T."/>
            <person name="White J."/>
            <person name="Yandava C."/>
            <person name="Klein B."/>
            <person name="McEwen J.G."/>
            <person name="Puccia R."/>
            <person name="Goldman G.H."/>
            <person name="Felipe M.S."/>
            <person name="Nino-Vega G."/>
            <person name="San-Blas G."/>
            <person name="Taylor J."/>
            <person name="Mendoza L."/>
            <person name="Galagan J."/>
            <person name="Nusbaum C."/>
            <person name="Birren B."/>
        </authorList>
    </citation>
    <scope>NUCLEOTIDE SEQUENCE [LARGE SCALE GENOMIC DNA]</scope>
    <source>
        <strain evidence="2">H88</strain>
    </source>
</reference>
<organism evidence="2">
    <name type="scientific">Ajellomyces capsulatus (strain H88)</name>
    <name type="common">Darling's disease fungus</name>
    <name type="synonym">Histoplasma capsulatum</name>
    <dbReference type="NCBI Taxonomy" id="544711"/>
    <lineage>
        <taxon>Eukaryota</taxon>
        <taxon>Fungi</taxon>
        <taxon>Dikarya</taxon>
        <taxon>Ascomycota</taxon>
        <taxon>Pezizomycotina</taxon>
        <taxon>Eurotiomycetes</taxon>
        <taxon>Eurotiomycetidae</taxon>
        <taxon>Onygenales</taxon>
        <taxon>Ajellomycetaceae</taxon>
        <taxon>Histoplasma</taxon>
    </lineage>
</organism>